<dbReference type="InterPro" id="IPR027303">
    <property type="entry name" value="Gln_synth_gly_rich_site"/>
</dbReference>
<gene>
    <name evidence="4" type="ORF">ST47_g6286</name>
</gene>
<dbReference type="GO" id="GO:0004356">
    <property type="term" value="F:glutamine synthetase activity"/>
    <property type="evidence" value="ECO:0007669"/>
    <property type="project" value="InterPro"/>
</dbReference>
<evidence type="ECO:0000256" key="1">
    <source>
        <dbReference type="PROSITE-ProRule" id="PRU01331"/>
    </source>
</evidence>
<dbReference type="EMBL" id="JYNV01000212">
    <property type="protein sequence ID" value="KZM22686.1"/>
    <property type="molecule type" value="Genomic_DNA"/>
</dbReference>
<feature type="region of interest" description="Disordered" evidence="3">
    <location>
        <begin position="100"/>
        <end position="127"/>
    </location>
</feature>
<dbReference type="PROSITE" id="PS51987">
    <property type="entry name" value="GS_CATALYTIC"/>
    <property type="match status" value="1"/>
</dbReference>
<keyword evidence="4" id="KW-0436">Ligase</keyword>
<keyword evidence="5" id="KW-1185">Reference proteome</keyword>
<protein>
    <submittedName>
        <fullName evidence="4">Glutamate-ammonia ligase</fullName>
    </submittedName>
</protein>
<dbReference type="SUPFAM" id="SSF55931">
    <property type="entry name" value="Glutamine synthetase/guanido kinase"/>
    <property type="match status" value="1"/>
</dbReference>
<dbReference type="Pfam" id="PF04909">
    <property type="entry name" value="Amidohydro_2"/>
    <property type="match status" value="1"/>
</dbReference>
<dbReference type="OrthoDB" id="3364440at2759"/>
<dbReference type="SUPFAM" id="SSF51556">
    <property type="entry name" value="Metallo-dependent hydrolases"/>
    <property type="match status" value="1"/>
</dbReference>
<organism evidence="4 5">
    <name type="scientific">Didymella rabiei</name>
    <name type="common">Chickpea ascochyta blight fungus</name>
    <name type="synonym">Mycosphaerella rabiei</name>
    <dbReference type="NCBI Taxonomy" id="5454"/>
    <lineage>
        <taxon>Eukaryota</taxon>
        <taxon>Fungi</taxon>
        <taxon>Dikarya</taxon>
        <taxon>Ascomycota</taxon>
        <taxon>Pezizomycotina</taxon>
        <taxon>Dothideomycetes</taxon>
        <taxon>Pleosporomycetidae</taxon>
        <taxon>Pleosporales</taxon>
        <taxon>Pleosporineae</taxon>
        <taxon>Didymellaceae</taxon>
        <taxon>Ascochyta</taxon>
    </lineage>
</organism>
<dbReference type="GO" id="GO:0016787">
    <property type="term" value="F:hydrolase activity"/>
    <property type="evidence" value="ECO:0007669"/>
    <property type="project" value="InterPro"/>
</dbReference>
<comment type="similarity">
    <text evidence="1 2">Belongs to the glutamine synthetase family.</text>
</comment>
<feature type="compositionally biased region" description="Basic and acidic residues" evidence="3">
    <location>
        <begin position="1231"/>
        <end position="1243"/>
    </location>
</feature>
<dbReference type="Gene3D" id="3.30.590.10">
    <property type="entry name" value="Glutamine synthetase/guanido kinase, catalytic domain"/>
    <property type="match status" value="1"/>
</dbReference>
<accession>A0A163CTU9</accession>
<dbReference type="PROSITE" id="PS00181">
    <property type="entry name" value="GLNA_ATP"/>
    <property type="match status" value="1"/>
</dbReference>
<dbReference type="Pfam" id="PF00120">
    <property type="entry name" value="Gln-synt_C"/>
    <property type="match status" value="2"/>
</dbReference>
<dbReference type="Gene3D" id="3.20.20.140">
    <property type="entry name" value="Metal-dependent hydrolases"/>
    <property type="match status" value="1"/>
</dbReference>
<feature type="compositionally biased region" description="Polar residues" evidence="3">
    <location>
        <begin position="1212"/>
        <end position="1221"/>
    </location>
</feature>
<dbReference type="SMART" id="SM01230">
    <property type="entry name" value="Gln-synt_C"/>
    <property type="match status" value="1"/>
</dbReference>
<evidence type="ECO:0000256" key="2">
    <source>
        <dbReference type="RuleBase" id="RU000384"/>
    </source>
</evidence>
<proteinExistence type="inferred from homology"/>
<dbReference type="InterPro" id="IPR032466">
    <property type="entry name" value="Metal_Hydrolase"/>
</dbReference>
<comment type="caution">
    <text evidence="4">The sequence shown here is derived from an EMBL/GenBank/DDBJ whole genome shotgun (WGS) entry which is preliminary data.</text>
</comment>
<name>A0A163CTU9_DIDRA</name>
<dbReference type="PANTHER" id="PTHR43383:SF2">
    <property type="entry name" value="AMIDOHYDROLASE 2 FAMILY PROTEIN"/>
    <property type="match status" value="1"/>
</dbReference>
<dbReference type="InterPro" id="IPR014746">
    <property type="entry name" value="Gln_synth/guanido_kin_cat_dom"/>
</dbReference>
<dbReference type="InterPro" id="IPR006680">
    <property type="entry name" value="Amidohydro-rel"/>
</dbReference>
<dbReference type="Proteomes" id="UP000076837">
    <property type="component" value="Unassembled WGS sequence"/>
</dbReference>
<dbReference type="STRING" id="5454.A0A163CTU9"/>
<reference evidence="4 5" key="1">
    <citation type="journal article" date="2016" name="Sci. Rep.">
        <title>Draft genome sequencing and secretome analysis of fungal phytopathogen Ascochyta rabiei provides insight into the necrotrophic effector repertoire.</title>
        <authorList>
            <person name="Verma S."/>
            <person name="Gazara R.K."/>
            <person name="Nizam S."/>
            <person name="Parween S."/>
            <person name="Chattopadhyay D."/>
            <person name="Verma P.K."/>
        </authorList>
    </citation>
    <scope>NUCLEOTIDE SEQUENCE [LARGE SCALE GENOMIC DNA]</scope>
    <source>
        <strain evidence="4 5">ArDII</strain>
    </source>
</reference>
<evidence type="ECO:0000313" key="5">
    <source>
        <dbReference type="Proteomes" id="UP000076837"/>
    </source>
</evidence>
<dbReference type="InterPro" id="IPR008146">
    <property type="entry name" value="Gln_synth_cat_dom"/>
</dbReference>
<evidence type="ECO:0000256" key="3">
    <source>
        <dbReference type="SAM" id="MobiDB-lite"/>
    </source>
</evidence>
<dbReference type="PANTHER" id="PTHR43383">
    <property type="entry name" value="NODULIN 6"/>
    <property type="match status" value="1"/>
</dbReference>
<sequence>MRRPQIACQRAVQSLQSPAPQHIWVPDHVLSLAVHAFFHGTCPRQKRHGSNIPGPLEARRRAAKRRMTASAGFYPQDSLPTSWSLDALFGYRSQPQNAWRYEPPSLPKDAPASDTPPSAWDGARYGDLLPRSQANDLSSIDRDTQNSFTPQSVAQYLTKTADQHVNVEVEAISPHSSKQAPTSDDELEIGLSSFTARLAVAGDNPSALLVKESFTGRLPSSPLVWKYYTAVLQHMRHLGCNPTPVLQSLLENKGRLLRSVELLQSAEDCTRFLDCLEDISTTRQARKSSLVRQIYGVLAQSAAEGERSTTEAYDAVLLRLLKHTGDAGSLERSKESSSVTRLLYALAANLREGAANRLLLSHLAPSARNKEVIISTIYSVAETPDLFASAARALFYMPRQQLLAQVPAVTLHFANQTKGKRNSAQSLKSRRMNVWLQLLQQVDVKASVHKDLLKAAMVPLAQGLLSYDAPAMVPPEILVRALLLHQDLEYQVPSTTDKPRRFQALLADVLLWLQAEPNEYSKLLDVALPLVARHAGLSLLLRCIRTMEEQKLPLSTGINFEALVVEKLDDLHAPTDDLSESQLQSRAYTLQACEKLVNVLDRMGHALPARMGEVAGLAGVRQFDHLLSRAIANNAVPIAFRNATKDLSLMERVAVVHQLAYHYSQDTTRTHREVWRSIYYLYNYLMSNSLPIGPLFTKAVVHSSITRPLTENRFVSARRLIWVYHLVARVEGNEVAARVENHFHTWRGDLIGRAKRIYIGFGREYREFRSRDEEEMERNAPPPEPTIEQLRHVALHFPIIDNHAHNLILPAHADTIPFESITSEAQGRALRDTFKSLAHLRAAKQLRELYELDDKAVWGDILEQREEWLRSDPERFNQRCFEGVSTLLIDDGLAGPGKVHPYDWHDRYTDAPCKRIVRIETVAERLMEAIVKDADEDDLGKTSFYTETWVSFMDDFEREIQEAIEDPEVVAFKTVVCYRTGLDVEEDYERAAKAVGYPFERYVKNCVRKRSFRIERKPLNDYLILRTLEILSDGLSRSDSLSKPLQLHTGLGDNDIDLSLSNPAFLQPLIENYTNIPFVILHSAYPYTREAGYLATVYKHVYLDIGEVFPMVSRDGQRAILRQALELVPGSKLLYSSDGHWFPETFWLANKQFREVWLELLIEYVEKEDLTPQHAIGMTKDILFNNSNALYDLRYEAIFNEIPQEVPKQLTYNSKSGQEPQPVSIPMTSPPRRDVAARPDSDGQRSASPYDPPLFSPPAKTSRLYDVARFDAFIRQNPDIRFVYVQWLDYMATMRVRILPVKEFTRIVYEGQRIGISQGNTGTLQNDKLTPVVNTKGQIYIEPDLRSLRRAHDKDPLKAATVLSYWRTEDGSPLPSCPRNHLETLISELQYRHDTTLQVGFEIEVTFLSHDKPLNPFNSQATQPTFAPVTSVHAWSTLTPTQWLQTPMLAEIATSLSDMGIDLQQFHAESGAGQYEFILPPAPPLLAIDNLIQARQVIAQIAALHGLRATLHPKPFGDDCAGSAAHAHISLQPPAHDKAFFVGGVLKHLPALCALMMPDAQSYGRVVDDQWTGGTWVSWGTQNRECPLRRVDDGRWEIRCIDGLAHMYIAMAGIVAAGMLGLSSAPAPGPGYDQTVAGATEHGGVGLEDVQQRQSQSEPGYKELDVPVNPSTLDEQGRAQYGITRQLPPSFQDALRALEADAALKEALEPAIMKDYITMKYHEQAMLDKLNEAERREWLIERY</sequence>
<evidence type="ECO:0000313" key="4">
    <source>
        <dbReference type="EMBL" id="KZM22686.1"/>
    </source>
</evidence>
<feature type="region of interest" description="Disordered" evidence="3">
    <location>
        <begin position="1212"/>
        <end position="1257"/>
    </location>
</feature>